<evidence type="ECO:0000313" key="2">
    <source>
        <dbReference type="Proteomes" id="UP001162501"/>
    </source>
</evidence>
<name>A0AC59YCW4_RANTA</name>
<reference evidence="1" key="1">
    <citation type="submission" date="2023-05" db="EMBL/GenBank/DDBJ databases">
        <authorList>
            <consortium name="ELIXIR-Norway"/>
        </authorList>
    </citation>
    <scope>NUCLEOTIDE SEQUENCE</scope>
</reference>
<protein>
    <submittedName>
        <fullName evidence="1">Uncharacterized protein</fullName>
    </submittedName>
</protein>
<sequence length="134" mass="14822">MVFEFGASECNHLSSSLYYSSLDVKLNRLFRQHYFYPVSKSRRENSLSPLSGCSYPFRSRSGGPHTAIAGTEARLQRGAAGWAWRTPTPSDSSVTSDAVAVSRGGESLPRSQPFQMGLLFLSVSWGSLGKWRPR</sequence>
<gene>
    <name evidence="1" type="ORF">MRATA1EN22A_LOCUS4651</name>
</gene>
<evidence type="ECO:0000313" key="1">
    <source>
        <dbReference type="EMBL" id="CAM9589598.1"/>
    </source>
</evidence>
<proteinExistence type="predicted"/>
<organism evidence="1 2">
    <name type="scientific">Rangifer tarandus platyrhynchus</name>
    <name type="common">Svalbard reindeer</name>
    <dbReference type="NCBI Taxonomy" id="3082113"/>
    <lineage>
        <taxon>Eukaryota</taxon>
        <taxon>Metazoa</taxon>
        <taxon>Chordata</taxon>
        <taxon>Craniata</taxon>
        <taxon>Vertebrata</taxon>
        <taxon>Euteleostomi</taxon>
        <taxon>Mammalia</taxon>
        <taxon>Eutheria</taxon>
        <taxon>Laurasiatheria</taxon>
        <taxon>Artiodactyla</taxon>
        <taxon>Ruminantia</taxon>
        <taxon>Pecora</taxon>
        <taxon>Cervidae</taxon>
        <taxon>Odocoileinae</taxon>
        <taxon>Rangifer</taxon>
    </lineage>
</organism>
<dbReference type="EMBL" id="OX596097">
    <property type="protein sequence ID" value="CAM9589598.1"/>
    <property type="molecule type" value="Genomic_DNA"/>
</dbReference>
<accession>A0AC59YCW4</accession>
<reference evidence="1" key="2">
    <citation type="submission" date="2025-03" db="EMBL/GenBank/DDBJ databases">
        <authorList>
            <consortium name="ELIXIR-Norway"/>
            <consortium name="Elixir Norway"/>
        </authorList>
    </citation>
    <scope>NUCLEOTIDE SEQUENCE</scope>
</reference>
<dbReference type="Proteomes" id="UP001162501">
    <property type="component" value="Chromosome 13"/>
</dbReference>